<dbReference type="EMBL" id="WMQV01000013">
    <property type="protein sequence ID" value="MTL94306.1"/>
    <property type="molecule type" value="Genomic_DNA"/>
</dbReference>
<reference evidence="1" key="1">
    <citation type="journal article" date="2019" name="Nat. Med.">
        <title>A library of human gut bacterial isolates paired with longitudinal multiomics data enables mechanistic microbiome research.</title>
        <authorList>
            <person name="Poyet M."/>
            <person name="Groussin M."/>
            <person name="Gibbons S.M."/>
            <person name="Avila-Pacheco J."/>
            <person name="Jiang X."/>
            <person name="Kearney S.M."/>
            <person name="Perrotta A.R."/>
            <person name="Berdy B."/>
            <person name="Zhao S."/>
            <person name="Lieberman T.D."/>
            <person name="Swanson P.K."/>
            <person name="Smith M."/>
            <person name="Roesemann S."/>
            <person name="Alexander J.E."/>
            <person name="Rich S.A."/>
            <person name="Livny J."/>
            <person name="Vlamakis H."/>
            <person name="Clish C."/>
            <person name="Bullock K."/>
            <person name="Deik A."/>
            <person name="Scott J."/>
            <person name="Pierce K.A."/>
            <person name="Xavier R.J."/>
            <person name="Alm E.J."/>
        </authorList>
    </citation>
    <scope>NUCLEOTIDE SEQUENCE</scope>
    <source>
        <strain evidence="1">BIOML-A179</strain>
    </source>
</reference>
<dbReference type="Pfam" id="PF12725">
    <property type="entry name" value="DUF3810"/>
    <property type="match status" value="1"/>
</dbReference>
<name>A0A6G2CN36_9FIRM</name>
<dbReference type="AlphaFoldDB" id="A0A6G2CN36"/>
<dbReference type="InterPro" id="IPR024294">
    <property type="entry name" value="DUF3810"/>
</dbReference>
<protein>
    <submittedName>
        <fullName evidence="1">DUF3810 family protein</fullName>
    </submittedName>
</protein>
<dbReference type="RefSeq" id="WP_129821372.1">
    <property type="nucleotide sequence ID" value="NZ_RCYV01000005.1"/>
</dbReference>
<evidence type="ECO:0000313" key="1">
    <source>
        <dbReference type="EMBL" id="MTL94306.1"/>
    </source>
</evidence>
<comment type="caution">
    <text evidence="1">The sequence shown here is derived from an EMBL/GenBank/DDBJ whole genome shotgun (WGS) entry which is preliminary data.</text>
</comment>
<sequence>MKRYLTPLILLCLFPLSLLLIFMAKSNPTTLTALYSERFNQWVVEKLSQLTGILPFSLFEWLIYFLILMILGYFGLTLYQVAMYPKTWWSIIGRFFLHLLSFASLLYFLFTILWGLNYYKTPLEETLQLNLSPRSVEELALLYDYLINQTNETRTQVFENEDGVFTINETISEIFKRAPLGYATAATTCPFLGGDYGLPKAVFLSDLMSYTNITGIYSPFTAEANVNVSVPKSTLLFTTMHEMAHQRGFASENEANFIAYLTCIAHPDVDFQYSGYLNALNYVNRALALVDRETLITLNEKLSDGVRRDLNDQRDYWKQYEGKVEETFTQMNQTYLKLNGVNDGVQSYGRVVDLLLAYYEPIN</sequence>
<gene>
    <name evidence="1" type="ORF">GMA64_07180</name>
</gene>
<organism evidence="1">
    <name type="scientific">Turicibacter sanguinis</name>
    <dbReference type="NCBI Taxonomy" id="154288"/>
    <lineage>
        <taxon>Bacteria</taxon>
        <taxon>Bacillati</taxon>
        <taxon>Bacillota</taxon>
        <taxon>Erysipelotrichia</taxon>
        <taxon>Erysipelotrichales</taxon>
        <taxon>Turicibacteraceae</taxon>
        <taxon>Turicibacter</taxon>
    </lineage>
</organism>
<proteinExistence type="predicted"/>
<accession>A0A6G2CN36</accession>